<proteinExistence type="predicted"/>
<reference evidence="1 2" key="1">
    <citation type="submission" date="2023-02" db="EMBL/GenBank/DDBJ databases">
        <title>LHISI_Scaffold_Assembly.</title>
        <authorList>
            <person name="Stuart O.P."/>
            <person name="Cleave R."/>
            <person name="Magrath M.J.L."/>
            <person name="Mikheyev A.S."/>
        </authorList>
    </citation>
    <scope>NUCLEOTIDE SEQUENCE [LARGE SCALE GENOMIC DNA]</scope>
    <source>
        <strain evidence="1">Daus_M_001</strain>
        <tissue evidence="1">Leg muscle</tissue>
    </source>
</reference>
<dbReference type="Proteomes" id="UP001159363">
    <property type="component" value="Chromosome 7"/>
</dbReference>
<gene>
    <name evidence="1" type="ORF">PR048_022193</name>
</gene>
<dbReference type="EMBL" id="JARBHB010000008">
    <property type="protein sequence ID" value="KAJ8877738.1"/>
    <property type="molecule type" value="Genomic_DNA"/>
</dbReference>
<organism evidence="1 2">
    <name type="scientific">Dryococelus australis</name>
    <dbReference type="NCBI Taxonomy" id="614101"/>
    <lineage>
        <taxon>Eukaryota</taxon>
        <taxon>Metazoa</taxon>
        <taxon>Ecdysozoa</taxon>
        <taxon>Arthropoda</taxon>
        <taxon>Hexapoda</taxon>
        <taxon>Insecta</taxon>
        <taxon>Pterygota</taxon>
        <taxon>Neoptera</taxon>
        <taxon>Polyneoptera</taxon>
        <taxon>Phasmatodea</taxon>
        <taxon>Verophasmatodea</taxon>
        <taxon>Anareolatae</taxon>
        <taxon>Phasmatidae</taxon>
        <taxon>Eurycanthinae</taxon>
        <taxon>Dryococelus</taxon>
    </lineage>
</organism>
<evidence type="ECO:0000313" key="1">
    <source>
        <dbReference type="EMBL" id="KAJ8877738.1"/>
    </source>
</evidence>
<name>A0ABQ9H0C4_9NEOP</name>
<evidence type="ECO:0000313" key="2">
    <source>
        <dbReference type="Proteomes" id="UP001159363"/>
    </source>
</evidence>
<protein>
    <submittedName>
        <fullName evidence="1">Uncharacterized protein</fullName>
    </submittedName>
</protein>
<sequence length="100" mass="11587">MHQKQCDSISDHLQICRRELEKLHSRNRISEKGMNKIGTILNICKVTQLWKRTCNSGYESMEHQEGGMVNRNLKEEYASCVLSLEADIKNLSLPKVKTRI</sequence>
<comment type="caution">
    <text evidence="1">The sequence shown here is derived from an EMBL/GenBank/DDBJ whole genome shotgun (WGS) entry which is preliminary data.</text>
</comment>
<accession>A0ABQ9H0C4</accession>
<keyword evidence="2" id="KW-1185">Reference proteome</keyword>